<reference evidence="1 2" key="1">
    <citation type="submission" date="2024-09" db="EMBL/GenBank/DDBJ databases">
        <authorList>
            <person name="Sun Q."/>
            <person name="Mori K."/>
        </authorList>
    </citation>
    <scope>NUCLEOTIDE SEQUENCE [LARGE SCALE GENOMIC DNA]</scope>
    <source>
        <strain evidence="1 2">JCM 3331</strain>
    </source>
</reference>
<sequence length="109" mass="11812">MGVPVSLRTGRHALERLAGRHAPTGRLVEFDPDTWELVSADVRTDTGKWVKSTWSVDVDGRRWWVVIGLGSTVVTVIDVAPERVGLGDGIVTEGPLYEFVAGVNAKLMG</sequence>
<protein>
    <recommendedName>
        <fullName evidence="3">Transposase</fullName>
    </recommendedName>
</protein>
<proteinExistence type="predicted"/>
<keyword evidence="2" id="KW-1185">Reference proteome</keyword>
<name>A0ABV5R6W9_9ACTN</name>
<comment type="caution">
    <text evidence="1">The sequence shown here is derived from an EMBL/GenBank/DDBJ whole genome shotgun (WGS) entry which is preliminary data.</text>
</comment>
<gene>
    <name evidence="1" type="ORF">ACFFTL_15020</name>
</gene>
<dbReference type="Proteomes" id="UP001589710">
    <property type="component" value="Unassembled WGS sequence"/>
</dbReference>
<dbReference type="EMBL" id="JBHMCG010000062">
    <property type="protein sequence ID" value="MFB9573596.1"/>
    <property type="molecule type" value="Genomic_DNA"/>
</dbReference>
<dbReference type="RefSeq" id="WP_345511128.1">
    <property type="nucleotide sequence ID" value="NZ_BAAAXD010000011.1"/>
</dbReference>
<evidence type="ECO:0000313" key="2">
    <source>
        <dbReference type="Proteomes" id="UP001589710"/>
    </source>
</evidence>
<accession>A0ABV5R6W9</accession>
<organism evidence="1 2">
    <name type="scientific">Streptomyces yanii</name>
    <dbReference type="NCBI Taxonomy" id="78510"/>
    <lineage>
        <taxon>Bacteria</taxon>
        <taxon>Bacillati</taxon>
        <taxon>Actinomycetota</taxon>
        <taxon>Actinomycetes</taxon>
        <taxon>Kitasatosporales</taxon>
        <taxon>Streptomycetaceae</taxon>
        <taxon>Streptomyces</taxon>
    </lineage>
</organism>
<evidence type="ECO:0008006" key="3">
    <source>
        <dbReference type="Google" id="ProtNLM"/>
    </source>
</evidence>
<evidence type="ECO:0000313" key="1">
    <source>
        <dbReference type="EMBL" id="MFB9573596.1"/>
    </source>
</evidence>